<feature type="signal peptide" evidence="6">
    <location>
        <begin position="1"/>
        <end position="25"/>
    </location>
</feature>
<evidence type="ECO:0000313" key="8">
    <source>
        <dbReference type="EMBL" id="GAA3367330.1"/>
    </source>
</evidence>
<keyword evidence="4" id="KW-0961">Cell wall biogenesis/degradation</keyword>
<dbReference type="EMBL" id="BAAAYL010000001">
    <property type="protein sequence ID" value="GAA3380365.1"/>
    <property type="molecule type" value="Genomic_DNA"/>
</dbReference>
<keyword evidence="6" id="KW-0732">Signal</keyword>
<dbReference type="RefSeq" id="WP_345033711.1">
    <property type="nucleotide sequence ID" value="NZ_BAAAYL010000001.1"/>
</dbReference>
<name>A0ABP6S3N3_9ACTN</name>
<feature type="domain" description="N-acetylmuramoyl-L-alanine amidase" evidence="7">
    <location>
        <begin position="71"/>
        <end position="200"/>
    </location>
</feature>
<dbReference type="CDD" id="cd06583">
    <property type="entry name" value="PGRP"/>
    <property type="match status" value="1"/>
</dbReference>
<dbReference type="SMART" id="SM00644">
    <property type="entry name" value="Ami_2"/>
    <property type="match status" value="1"/>
</dbReference>
<dbReference type="EMBL" id="BAAAYL010000001">
    <property type="protein sequence ID" value="GAA3367330.1"/>
    <property type="molecule type" value="Genomic_DNA"/>
</dbReference>
<sequence length="215" mass="24110">MERSLPNRRWLLRGAIASASGAAGAAVPLLARRGDKPTPAPGPAPARGPARRRDPVDFPSAAWVPAAPPNYTRARRPAEYPVEYVVIHLTTDTFNIMIDTFQDPREALSAHYVMRSYDGHIVQCVREQDVAWHSGNWDFNTRSIGIEHEGWMDQPMYTDAMYEASAELTASICAKYGIPVDRKHILGHVEVPLATHEDPGPNWDWRRYMKLVRAA</sequence>
<dbReference type="InterPro" id="IPR051206">
    <property type="entry name" value="NAMLAA_amidase_2"/>
</dbReference>
<comment type="catalytic activity">
    <reaction evidence="1">
        <text>Hydrolyzes the link between N-acetylmuramoyl residues and L-amino acid residues in certain cell-wall glycopeptides.</text>
        <dbReference type="EC" id="3.5.1.28"/>
    </reaction>
</comment>
<keyword evidence="10" id="KW-1185">Reference proteome</keyword>
<feature type="chain" id="PRO_5045029789" description="N-acetylmuramoyl-L-alanine amidase" evidence="6">
    <location>
        <begin position="26"/>
        <end position="215"/>
    </location>
</feature>
<evidence type="ECO:0000256" key="4">
    <source>
        <dbReference type="ARBA" id="ARBA00023316"/>
    </source>
</evidence>
<comment type="caution">
    <text evidence="8">The sequence shown here is derived from an EMBL/GenBank/DDBJ whole genome shotgun (WGS) entry which is preliminary data.</text>
</comment>
<reference evidence="8" key="1">
    <citation type="journal article" date="2014" name="Int. J. Syst. Evol. Microbiol.">
        <title>Complete genome of a new Firmicutes species belonging to the dominant human colonic microbiota ('Ruminococcus bicirculans') reveals two chromosomes and a selective capacity to utilize plant glucans.</title>
        <authorList>
            <consortium name="NISC Comparative Sequencing Program"/>
            <person name="Wegmann U."/>
            <person name="Louis P."/>
            <person name="Goesmann A."/>
            <person name="Henrissat B."/>
            <person name="Duncan S.H."/>
            <person name="Flint H.J."/>
        </authorList>
    </citation>
    <scope>NUCLEOTIDE SEQUENCE</scope>
    <source>
        <strain evidence="8">JCM 9651</strain>
    </source>
</reference>
<evidence type="ECO:0000256" key="5">
    <source>
        <dbReference type="SAM" id="MobiDB-lite"/>
    </source>
</evidence>
<feature type="region of interest" description="Disordered" evidence="5">
    <location>
        <begin position="28"/>
        <end position="60"/>
    </location>
</feature>
<proteinExistence type="predicted"/>
<dbReference type="Proteomes" id="UP001499990">
    <property type="component" value="Unassembled WGS sequence"/>
</dbReference>
<dbReference type="Pfam" id="PF01510">
    <property type="entry name" value="Amidase_2"/>
    <property type="match status" value="1"/>
</dbReference>
<accession>A0ABP6S3N3</accession>
<dbReference type="SUPFAM" id="SSF55846">
    <property type="entry name" value="N-acetylmuramoyl-L-alanine amidase-like"/>
    <property type="match status" value="1"/>
</dbReference>
<gene>
    <name evidence="8" type="ORF">GCM10020367_01130</name>
    <name evidence="9" type="ORF">GCM10020367_67710</name>
</gene>
<reference evidence="10" key="2">
    <citation type="journal article" date="2019" name="Int. J. Syst. Evol. Microbiol.">
        <title>The Global Catalogue of Microorganisms (GCM) 10K type strain sequencing project: providing services to taxonomists for standard genome sequencing and annotation.</title>
        <authorList>
            <consortium name="The Broad Institute Genomics Platform"/>
            <consortium name="The Broad Institute Genome Sequencing Center for Infectious Disease"/>
            <person name="Wu L."/>
            <person name="Ma J."/>
        </authorList>
    </citation>
    <scope>NUCLEOTIDE SEQUENCE [LARGE SCALE GENOMIC DNA]</scope>
    <source>
        <strain evidence="10">JCM 9651</strain>
    </source>
</reference>
<evidence type="ECO:0000256" key="2">
    <source>
        <dbReference type="ARBA" id="ARBA00011901"/>
    </source>
</evidence>
<evidence type="ECO:0000256" key="3">
    <source>
        <dbReference type="ARBA" id="ARBA00022801"/>
    </source>
</evidence>
<dbReference type="PANTHER" id="PTHR30417">
    <property type="entry name" value="N-ACETYLMURAMOYL-L-ALANINE AMIDASE AMID"/>
    <property type="match status" value="1"/>
</dbReference>
<dbReference type="PANTHER" id="PTHR30417:SF1">
    <property type="entry name" value="N-ACETYLMURAMOYL-L-ALANINE AMIDASE AMID"/>
    <property type="match status" value="1"/>
</dbReference>
<dbReference type="Gene3D" id="3.40.80.10">
    <property type="entry name" value="Peptidoglycan recognition protein-like"/>
    <property type="match status" value="1"/>
</dbReference>
<keyword evidence="3" id="KW-0378">Hydrolase</keyword>
<organism evidence="8 10">
    <name type="scientific">Streptomyces sannanensis</name>
    <dbReference type="NCBI Taxonomy" id="285536"/>
    <lineage>
        <taxon>Bacteria</taxon>
        <taxon>Bacillati</taxon>
        <taxon>Actinomycetota</taxon>
        <taxon>Actinomycetes</taxon>
        <taxon>Kitasatosporales</taxon>
        <taxon>Streptomycetaceae</taxon>
        <taxon>Streptomyces</taxon>
    </lineage>
</organism>
<evidence type="ECO:0000313" key="9">
    <source>
        <dbReference type="EMBL" id="GAA3380365.1"/>
    </source>
</evidence>
<dbReference type="PROSITE" id="PS51318">
    <property type="entry name" value="TAT"/>
    <property type="match status" value="1"/>
</dbReference>
<evidence type="ECO:0000256" key="1">
    <source>
        <dbReference type="ARBA" id="ARBA00001561"/>
    </source>
</evidence>
<protein>
    <recommendedName>
        <fullName evidence="2">N-acetylmuramoyl-L-alanine amidase</fullName>
        <ecNumber evidence="2">3.5.1.28</ecNumber>
    </recommendedName>
</protein>
<evidence type="ECO:0000256" key="6">
    <source>
        <dbReference type="SAM" id="SignalP"/>
    </source>
</evidence>
<dbReference type="InterPro" id="IPR036505">
    <property type="entry name" value="Amidase/PGRP_sf"/>
</dbReference>
<dbReference type="InterPro" id="IPR006311">
    <property type="entry name" value="TAT_signal"/>
</dbReference>
<dbReference type="EC" id="3.5.1.28" evidence="2"/>
<evidence type="ECO:0000259" key="7">
    <source>
        <dbReference type="SMART" id="SM00644"/>
    </source>
</evidence>
<dbReference type="InterPro" id="IPR002502">
    <property type="entry name" value="Amidase_domain"/>
</dbReference>
<evidence type="ECO:0000313" key="10">
    <source>
        <dbReference type="Proteomes" id="UP001499990"/>
    </source>
</evidence>
<reference evidence="8" key="3">
    <citation type="submission" date="2023-12" db="EMBL/GenBank/DDBJ databases">
        <authorList>
            <person name="Sun Q."/>
            <person name="Inoue M."/>
        </authorList>
    </citation>
    <scope>NUCLEOTIDE SEQUENCE</scope>
    <source>
        <strain evidence="8">JCM 9651</strain>
    </source>
</reference>